<feature type="compositionally biased region" description="Basic and acidic residues" evidence="1">
    <location>
        <begin position="2123"/>
        <end position="2143"/>
    </location>
</feature>
<comment type="caution">
    <text evidence="3">The sequence shown here is derived from an EMBL/GenBank/DDBJ whole genome shotgun (WGS) entry which is preliminary data.</text>
</comment>
<feature type="compositionally biased region" description="Polar residues" evidence="1">
    <location>
        <begin position="650"/>
        <end position="662"/>
    </location>
</feature>
<dbReference type="STRING" id="2018661.A0A2A2JSS6"/>
<feature type="region of interest" description="Disordered" evidence="1">
    <location>
        <begin position="889"/>
        <end position="931"/>
    </location>
</feature>
<feature type="region of interest" description="Disordered" evidence="1">
    <location>
        <begin position="762"/>
        <end position="784"/>
    </location>
</feature>
<dbReference type="GO" id="GO:0005198">
    <property type="term" value="F:structural molecule activity"/>
    <property type="evidence" value="ECO:0007669"/>
    <property type="project" value="InterPro"/>
</dbReference>
<feature type="region of interest" description="Disordered" evidence="1">
    <location>
        <begin position="2396"/>
        <end position="2420"/>
    </location>
</feature>
<feature type="compositionally biased region" description="Basic and acidic residues" evidence="1">
    <location>
        <begin position="2060"/>
        <end position="2073"/>
    </location>
</feature>
<gene>
    <name evidence="3" type="ORF">WR25_11538</name>
</gene>
<dbReference type="EMBL" id="LIAE01010243">
    <property type="protein sequence ID" value="PAV64711.1"/>
    <property type="molecule type" value="Genomic_DNA"/>
</dbReference>
<feature type="compositionally biased region" description="Basic and acidic residues" evidence="1">
    <location>
        <begin position="766"/>
        <end position="775"/>
    </location>
</feature>
<feature type="compositionally biased region" description="Basic and acidic residues" evidence="1">
    <location>
        <begin position="446"/>
        <end position="460"/>
    </location>
</feature>
<feature type="compositionally biased region" description="Basic and acidic residues" evidence="1">
    <location>
        <begin position="2025"/>
        <end position="2040"/>
    </location>
</feature>
<feature type="compositionally biased region" description="Low complexity" evidence="1">
    <location>
        <begin position="2012"/>
        <end position="2022"/>
    </location>
</feature>
<feature type="domain" description="Band 4.1 C-terminal" evidence="2">
    <location>
        <begin position="2708"/>
        <end position="2823"/>
    </location>
</feature>
<feature type="compositionally biased region" description="Basic and acidic residues" evidence="1">
    <location>
        <begin position="2302"/>
        <end position="2314"/>
    </location>
</feature>
<feature type="region of interest" description="Disordered" evidence="1">
    <location>
        <begin position="2583"/>
        <end position="2613"/>
    </location>
</feature>
<feature type="region of interest" description="Disordered" evidence="1">
    <location>
        <begin position="1013"/>
        <end position="1033"/>
    </location>
</feature>
<feature type="compositionally biased region" description="Basic and acidic residues" evidence="1">
    <location>
        <begin position="1937"/>
        <end position="1951"/>
    </location>
</feature>
<feature type="region of interest" description="Disordered" evidence="1">
    <location>
        <begin position="2214"/>
        <end position="2347"/>
    </location>
</feature>
<feature type="region of interest" description="Disordered" evidence="1">
    <location>
        <begin position="1732"/>
        <end position="1802"/>
    </location>
</feature>
<feature type="compositionally biased region" description="Polar residues" evidence="1">
    <location>
        <begin position="1790"/>
        <end position="1800"/>
    </location>
</feature>
<feature type="compositionally biased region" description="Basic and acidic residues" evidence="1">
    <location>
        <begin position="1757"/>
        <end position="1782"/>
    </location>
</feature>
<organism evidence="3 4">
    <name type="scientific">Diploscapter pachys</name>
    <dbReference type="NCBI Taxonomy" id="2018661"/>
    <lineage>
        <taxon>Eukaryota</taxon>
        <taxon>Metazoa</taxon>
        <taxon>Ecdysozoa</taxon>
        <taxon>Nematoda</taxon>
        <taxon>Chromadorea</taxon>
        <taxon>Rhabditida</taxon>
        <taxon>Rhabditina</taxon>
        <taxon>Rhabditomorpha</taxon>
        <taxon>Rhabditoidea</taxon>
        <taxon>Rhabditidae</taxon>
        <taxon>Diploscapter</taxon>
    </lineage>
</organism>
<name>A0A2A2JSS6_9BILA</name>
<feature type="compositionally biased region" description="Basic and acidic residues" evidence="1">
    <location>
        <begin position="680"/>
        <end position="698"/>
    </location>
</feature>
<evidence type="ECO:0000259" key="2">
    <source>
        <dbReference type="Pfam" id="PF05902"/>
    </source>
</evidence>
<dbReference type="Proteomes" id="UP000218231">
    <property type="component" value="Unassembled WGS sequence"/>
</dbReference>
<feature type="compositionally biased region" description="Basic and acidic residues" evidence="1">
    <location>
        <begin position="1917"/>
        <end position="1928"/>
    </location>
</feature>
<proteinExistence type="predicted"/>
<feature type="compositionally biased region" description="Polar residues" evidence="1">
    <location>
        <begin position="2257"/>
        <end position="2271"/>
    </location>
</feature>
<feature type="region of interest" description="Disordered" evidence="1">
    <location>
        <begin position="1482"/>
        <end position="1514"/>
    </location>
</feature>
<evidence type="ECO:0000256" key="1">
    <source>
        <dbReference type="SAM" id="MobiDB-lite"/>
    </source>
</evidence>
<feature type="compositionally biased region" description="Basic and acidic residues" evidence="1">
    <location>
        <begin position="474"/>
        <end position="487"/>
    </location>
</feature>
<feature type="region of interest" description="Disordered" evidence="1">
    <location>
        <begin position="1870"/>
        <end position="2198"/>
    </location>
</feature>
<dbReference type="GO" id="GO:0005856">
    <property type="term" value="C:cytoskeleton"/>
    <property type="evidence" value="ECO:0007669"/>
    <property type="project" value="InterPro"/>
</dbReference>
<feature type="region of interest" description="Disordered" evidence="1">
    <location>
        <begin position="1550"/>
        <end position="1719"/>
    </location>
</feature>
<protein>
    <recommendedName>
        <fullName evidence="2">Band 4.1 C-terminal domain-containing protein</fullName>
    </recommendedName>
</protein>
<feature type="compositionally biased region" description="Polar residues" evidence="1">
    <location>
        <begin position="493"/>
        <end position="511"/>
    </location>
</feature>
<sequence length="2828" mass="320644">MIPVYREVQTTSVTEKAPSPISTEKRTFRYITRVKHTGDEDVVPKEQVKTSAYDFSTTPYEGELYEFGRGSELPSSSIQEHVSTLPPESIYKAQKEPKRKAILHLKKQKEELPSTIEDEQRQVRLLVKVQPPETEEPSSSAVKEKPSRQIGFIKTKKTKTAEFVPEEKYTGPISETEYNELSGLPLDSSISSRPVLPEVTKPIKTKVKKSPVITSAYDFDRSPYSGQLDEINPLPEMTGSQIREYVNIQDIPVQDDRKKKAVLHLKRTPSPSVPEQEEHRQILKVKVQPQEPTEIEQPSPRSSLGFGRLLKKGSRRSTDIESPILSEPYTGPLEVTARAEELGKVELEARPTVSYSPKKIEKERHQRSGYDFNTDVYEGPLLTTGRVSDIDSTPLSEHANIYHSGIYESPKMGLKEKALRAVTPSKGSSEWEGFEEEPREVRVIARVRHEEEQPIDEEQRTGSATGHRFGFFKTKHEHEPSPQEFGERYTGPLDQTTYNELSGQPLEVTTYSPKASPMASPKSAASPSDSEKRRFRLIGVHKEVRGKSETSQYSFSTEPYQGELGSVNYSADIDSQPLDQFVEKREYDYKITKSPKISKTPVEEEKRPIRAKILVRPQDEEAETSTSKPSTGFAFLSKKRGHKKEPYNPVLSTATTEVGETQRSGDLEKLPFDISTVSPVHEKTEHEKPTPSDSEQRRLRLIVRKKKEEAEEPVHERVEKERPLRASAYDFDRSAYSGPVEETRYNELGGLPLEHRPVFASYDIKTTPRKDKDRAASPATTEQRRFRYITRIRHPGDEDIVAKEHVKTSAYDFSTTPYEGELYEFGRGSELPSSTIHDHVTSLPSESIYETRKGDKRKAILHLKQQKEELPSSAVEEKQRPVRLLARIAPPATEEEPSPSAAREKSPRQIGFLKSRKSKEPAFVPTEKYTGPLEETNYNELSGLPLDKSMIPVYGEVQATSVTEKAPSPISTEKRTFRYITRVKHTGDEDVIPKEQVKTSAYDFSTTPYEGELSEFGRGSELPSSSIQEHVSTLPPESIYKAQKEPKRKTILHLKESKSEQVTEEPQREVRLLARVIPRESEEVLQKPHEAREKSSRQFGLIKAKKTKKAEFVPEEKYTGPLSETAYNELGGLPLEHRPASASYEIKVSPKREKISAYDFSKERYEGRLDQIDRTGDLPSEPILSHVASLPKDTVLAASSPKQRKIKEDVAHLKSEEPEPEQHDIRLKILVKPEQEEYEEKIKSIETSPSKIRAPFWKKTDQPTVESVYYSTEKYEGALSAESPTRELEPMKFDITPPQIRAELPKVQPEETSPQTRIRLLAKVKGKDQDEDVVVEKPQSKPTYSFDTQVYEATEETRRQRELDPSQLRDYVAVYSSGEYAPKAVSSVKKEKKAILHLKSPREDKPAEVIEEQSHPIKLKVLVRHPSEEEDAFGKQPVSPSTPLSSKFRAMIKKPAREYTTFESTKYEGPLDQTARRPDLEAMPLESRPQISQPAVSTKPIKQKKIKAKPAQYDFDTNQYHGDVQEIGRSGELDEIKLRDYITVYHTDETTKTPKKKAVLHLKSPRDRPEEIAEESIPPAKLKILVRPSDEEQERKKQVTAEPGTTRARGFWKRKEELQQHTPEVAGQKYEGPMDETSLQKELESRSLPAAPQVKRASPPQIRVQAESTPPPTEERQLRLMTKIKRQEPEEDVIEQSRLPTHHYQFDTTPYEGNLESMGRIADIEGVPIREHVEIKEIPPSPDKHRRAILHLKKSPTPKEKSSEPELETSREVKLKVLVRPDETDDEFSRPSTSRGTSPFQFGFMKRRPQSAYSSFTTSTDAYTGPISEVSRTPEVDLLPLLATPTSSVYRSASSGDEKMQNRYKLMIRKRLSDRKSKTPDSGYGFDTQPYAGELERTPLQSELEPSDLRQIIPVYHKGESDSKTTDGKKKKKAVLHLKDTDRSPPEEPPRSVRLIALIKPTEDEKPRPKSPPGKRTAFGKSPRSETQQQTAVVERYTGPVESTSKVEELEPLPLEALPILPSSDDEKPTKRAKKVKESSARTSAVEEEPRPVRIVAQVRPEEKQIEREEKTGRGFAFFKTRSSTQEAEPSHAFEKYEGPLEVVTPGRDIENIPLPAAPAEFVQKESPKEKPHSPVLDEERRLKLMAKVRRATDEQQQQQEEPSAPSPRSGYDFSTESYEAFDITQRHPELDTEPIQQHSAVYYHGPYYHLAKLPQKSEDEGRRFGFLSHRKSKTPQDEGAETEKREQRLIALVRPEQQQQEESVTPTGGTASRRLRMPEFLKGRRSPQGYTFPEVSGDVDQINKDSDLEKLPLEHGPAPVSYSPKYERAVTAKPKTETSSPTEERRFKLIAKVRKGTEEEESAEKRPKSAQYATAYGYATTSSTEYPLESIAPQAELQPSPMDTLKRREVLSSPESSRRKRRFPFAFRSAKTTGQERPEISETRLIARVRPETRESAEELNRRLELEGRQLDATRTTTIRTIVRESERTQLHDSVVSYLPSTSELRTYRPARVEGRTVDGQDYVELRVDRRVEVQLEPVYILQSEGLGALSEDEGGIIYTSTATTMSPQSSRRSFFSRFGFTSKGSKRKKPRKGGVKDADSSESSESDDEKRQLNIVLAQSQAQESGQPHTTISSFQESTNLPDEVIVEYDQYGNKITRTVKTTQVKHTVQKQTFQNYVVDDQPGAVRVERSREEFTPVGVRPSGTSPIVETHSRTVTYENPTASGQQSANGANGANGADAELQVLGEFVSSKTVTQGNRTIETVTYKTEKDGIVETHVEHRVTIHSEDPIDHDAELSQAILEATQLNPDMTVEKIEVRQESTEPQK</sequence>
<dbReference type="GO" id="GO:0031032">
    <property type="term" value="P:actomyosin structure organization"/>
    <property type="evidence" value="ECO:0007669"/>
    <property type="project" value="TreeGrafter"/>
</dbReference>
<feature type="region of interest" description="Disordered" evidence="1">
    <location>
        <begin position="1329"/>
        <end position="1349"/>
    </location>
</feature>
<feature type="region of interest" description="Disordered" evidence="1">
    <location>
        <begin position="1"/>
        <end position="21"/>
    </location>
</feature>
<accession>A0A2A2JSS6</accession>
<feature type="compositionally biased region" description="Basic residues" evidence="1">
    <location>
        <begin position="2586"/>
        <end position="2595"/>
    </location>
</feature>
<dbReference type="InterPro" id="IPR008379">
    <property type="entry name" value="Band_4.1_C"/>
</dbReference>
<keyword evidence="4" id="KW-1185">Reference proteome</keyword>
<feature type="compositionally biased region" description="Basic and acidic residues" evidence="1">
    <location>
        <begin position="2089"/>
        <end position="2099"/>
    </location>
</feature>
<feature type="region of interest" description="Disordered" evidence="1">
    <location>
        <begin position="2354"/>
        <end position="2373"/>
    </location>
</feature>
<feature type="region of interest" description="Disordered" evidence="1">
    <location>
        <begin position="597"/>
        <end position="698"/>
    </location>
</feature>
<feature type="compositionally biased region" description="Basic residues" evidence="1">
    <location>
        <begin position="1744"/>
        <end position="1756"/>
    </location>
</feature>
<dbReference type="Pfam" id="PF05902">
    <property type="entry name" value="4_1_CTD"/>
    <property type="match status" value="1"/>
</dbReference>
<evidence type="ECO:0000313" key="3">
    <source>
        <dbReference type="EMBL" id="PAV64711.1"/>
    </source>
</evidence>
<feature type="compositionally biased region" description="Low complexity" evidence="1">
    <location>
        <begin position="512"/>
        <end position="528"/>
    </location>
</feature>
<feature type="region of interest" description="Disordered" evidence="1">
    <location>
        <begin position="1428"/>
        <end position="1447"/>
    </location>
</feature>
<feature type="compositionally biased region" description="Basic and acidic residues" evidence="1">
    <location>
        <begin position="2326"/>
        <end position="2347"/>
    </location>
</feature>
<reference evidence="3 4" key="1">
    <citation type="journal article" date="2017" name="Curr. Biol.">
        <title>Genome architecture and evolution of a unichromosomal asexual nematode.</title>
        <authorList>
            <person name="Fradin H."/>
            <person name="Zegar C."/>
            <person name="Gutwein M."/>
            <person name="Lucas J."/>
            <person name="Kovtun M."/>
            <person name="Corcoran D."/>
            <person name="Baugh L.R."/>
            <person name="Kiontke K."/>
            <person name="Gunsalus K."/>
            <person name="Fitch D.H."/>
            <person name="Piano F."/>
        </authorList>
    </citation>
    <scope>NUCLEOTIDE SEQUENCE [LARGE SCALE GENOMIC DNA]</scope>
    <source>
        <strain evidence="3">PF1309</strain>
    </source>
</reference>
<dbReference type="GO" id="GO:0005886">
    <property type="term" value="C:plasma membrane"/>
    <property type="evidence" value="ECO:0007669"/>
    <property type="project" value="TreeGrafter"/>
</dbReference>
<feature type="region of interest" description="Disordered" evidence="1">
    <location>
        <begin position="266"/>
        <end position="327"/>
    </location>
</feature>
<feature type="region of interest" description="Disordered" evidence="1">
    <location>
        <begin position="446"/>
        <end position="532"/>
    </location>
</feature>
<feature type="compositionally biased region" description="Basic and acidic residues" evidence="1">
    <location>
        <begin position="1588"/>
        <end position="1599"/>
    </location>
</feature>
<dbReference type="PANTHER" id="PTHR23280:SF21">
    <property type="entry name" value="PROTEIN 4.1 HOMOLOG"/>
    <property type="match status" value="1"/>
</dbReference>
<feature type="compositionally biased region" description="Polar residues" evidence="1">
    <location>
        <begin position="1022"/>
        <end position="1031"/>
    </location>
</feature>
<evidence type="ECO:0000313" key="4">
    <source>
        <dbReference type="Proteomes" id="UP000218231"/>
    </source>
</evidence>
<dbReference type="GO" id="GO:0003779">
    <property type="term" value="F:actin binding"/>
    <property type="evidence" value="ECO:0007669"/>
    <property type="project" value="InterPro"/>
</dbReference>
<dbReference type="OrthoDB" id="6589456at2759"/>
<dbReference type="PANTHER" id="PTHR23280">
    <property type="entry name" value="4.1 G PROTEIN"/>
    <property type="match status" value="1"/>
</dbReference>